<organism evidence="2 3">
    <name type="scientific">Stenotrophomonas maltophilia</name>
    <name type="common">Pseudomonas maltophilia</name>
    <name type="synonym">Xanthomonas maltophilia</name>
    <dbReference type="NCBI Taxonomy" id="40324"/>
    <lineage>
        <taxon>Bacteria</taxon>
        <taxon>Pseudomonadati</taxon>
        <taxon>Pseudomonadota</taxon>
        <taxon>Gammaproteobacteria</taxon>
        <taxon>Lysobacterales</taxon>
        <taxon>Lysobacteraceae</taxon>
        <taxon>Stenotrophomonas</taxon>
        <taxon>Stenotrophomonas maltophilia group</taxon>
    </lineage>
</organism>
<name>A0A4S2CSY6_STEMA</name>
<reference evidence="2 3" key="1">
    <citation type="submission" date="2019-04" db="EMBL/GenBank/DDBJ databases">
        <title>Microbes associate with the intestines of laboratory mice.</title>
        <authorList>
            <person name="Navarre W."/>
            <person name="Wong E."/>
            <person name="Huang K."/>
            <person name="Tropini C."/>
            <person name="Ng K."/>
            <person name="Yu B."/>
        </authorList>
    </citation>
    <scope>NUCLEOTIDE SEQUENCE [LARGE SCALE GENOMIC DNA]</scope>
    <source>
        <strain evidence="2 3">NM62_B4-13</strain>
    </source>
</reference>
<dbReference type="Gene3D" id="3.90.1340.10">
    <property type="entry name" value="Phage tail collar domain"/>
    <property type="match status" value="1"/>
</dbReference>
<gene>
    <name evidence="2" type="ORF">E5352_17665</name>
</gene>
<dbReference type="InterPro" id="IPR011083">
    <property type="entry name" value="Phage_tail_collar_dom"/>
</dbReference>
<dbReference type="Pfam" id="PF07484">
    <property type="entry name" value="Collar"/>
    <property type="match status" value="1"/>
</dbReference>
<accession>A0A4S2CSY6</accession>
<feature type="domain" description="Phage tail collar" evidence="1">
    <location>
        <begin position="7"/>
        <end position="63"/>
    </location>
</feature>
<dbReference type="OrthoDB" id="9810174at2"/>
<dbReference type="RefSeq" id="WP_136006839.1">
    <property type="nucleotide sequence ID" value="NZ_SRYW01000021.1"/>
</dbReference>
<dbReference type="AlphaFoldDB" id="A0A4S2CSY6"/>
<dbReference type="EMBL" id="SRYW01000021">
    <property type="protein sequence ID" value="TGY31919.1"/>
    <property type="molecule type" value="Genomic_DNA"/>
</dbReference>
<evidence type="ECO:0000313" key="3">
    <source>
        <dbReference type="Proteomes" id="UP000306631"/>
    </source>
</evidence>
<dbReference type="InterPro" id="IPR037053">
    <property type="entry name" value="Phage_tail_collar_dom_sf"/>
</dbReference>
<evidence type="ECO:0000259" key="1">
    <source>
        <dbReference type="Pfam" id="PF07484"/>
    </source>
</evidence>
<protein>
    <submittedName>
        <fullName evidence="2">Phage tail protein</fullName>
    </submittedName>
</protein>
<sequence length="179" mass="18539">MGEYYLGQIVMAGFNFAPRSFLPCNGQLLPISTNQALFSLLGVQYGGDGRTTFGLPDLRGRVPVSAGPSVDATWQPQPLQAGNSGGAENITLLSTQMPAHSHPVLGVNAPGTVRNPTGGVYAGTGTGPKLYAAPGNTRVAQAPETVGLAGSTQPHTNMQPFAVINFFICAQAGIYPPRS</sequence>
<evidence type="ECO:0000313" key="2">
    <source>
        <dbReference type="EMBL" id="TGY31919.1"/>
    </source>
</evidence>
<dbReference type="Proteomes" id="UP000306631">
    <property type="component" value="Unassembled WGS sequence"/>
</dbReference>
<dbReference type="SUPFAM" id="SSF88874">
    <property type="entry name" value="Receptor-binding domain of short tail fibre protein gp12"/>
    <property type="match status" value="1"/>
</dbReference>
<proteinExistence type="predicted"/>
<comment type="caution">
    <text evidence="2">The sequence shown here is derived from an EMBL/GenBank/DDBJ whole genome shotgun (WGS) entry which is preliminary data.</text>
</comment>